<keyword evidence="1" id="KW-0963">Cytoplasm</keyword>
<dbReference type="InterPro" id="IPR027523">
    <property type="entry name" value="CLU_prot"/>
</dbReference>
<dbReference type="InterPro" id="IPR025697">
    <property type="entry name" value="CLU_dom"/>
</dbReference>
<dbReference type="SUPFAM" id="SSF103107">
    <property type="entry name" value="Hypothetical protein c14orf129, hspc210"/>
    <property type="match status" value="1"/>
</dbReference>
<dbReference type="PROSITE" id="PS51823">
    <property type="entry name" value="CLU"/>
    <property type="match status" value="1"/>
</dbReference>
<dbReference type="InterPro" id="IPR023231">
    <property type="entry name" value="GSKIP_dom_sf"/>
</dbReference>
<reference evidence="4 5" key="1">
    <citation type="submission" date="2017-12" db="EMBL/GenBank/DDBJ databases">
        <title>Sequencing, de novo assembly and annotation of complete genome of a new Thraustochytrid species, strain FCC1311.</title>
        <authorList>
            <person name="Sedici K."/>
            <person name="Godart F."/>
            <person name="Aiese Cigliano R."/>
            <person name="Sanseverino W."/>
            <person name="Barakat M."/>
            <person name="Ortet P."/>
            <person name="Marechal E."/>
            <person name="Cagnac O."/>
            <person name="Amato A."/>
        </authorList>
    </citation>
    <scope>NUCLEOTIDE SEQUENCE [LARGE SCALE GENOMIC DNA]</scope>
</reference>
<evidence type="ECO:0000259" key="3">
    <source>
        <dbReference type="PROSITE" id="PS51823"/>
    </source>
</evidence>
<evidence type="ECO:0000256" key="1">
    <source>
        <dbReference type="ARBA" id="ARBA00022490"/>
    </source>
</evidence>
<protein>
    <submittedName>
        <fullName evidence="4">Clustered mitochondria protein-like</fullName>
    </submittedName>
</protein>
<dbReference type="InParanoid" id="A0A2R5G865"/>
<dbReference type="Proteomes" id="UP000241890">
    <property type="component" value="Unassembled WGS sequence"/>
</dbReference>
<dbReference type="Gene3D" id="1.25.40.10">
    <property type="entry name" value="Tetratricopeptide repeat domain"/>
    <property type="match status" value="1"/>
</dbReference>
<dbReference type="InterPro" id="IPR033646">
    <property type="entry name" value="CLU-central"/>
</dbReference>
<sequence length="1340" mass="147631">MSTAESKGTEDTMPETQEASAPAPAQEKEKEQAPAGQEAEEGEEQEAIFDAPLVLLELGSRRVKGTLKIPQVRLQESVVNLKQLLRDVPELCHISNSCHLATVPAEEVAEHLQKKSSGNASKKKKHGQRKQGSRQAPNHPFQDTTSLDESAILAECETLAKGDYLVLVPDAYTSKTAWEHVNHVREILRNPPGPLSGMSGSVPIADHDGQEALSDEDALATAAKIPDAPLPVPVNLESFYSGEQQDADGVRTIDVVAELTRPHPVCAREIVPSGWNPVPSNRRLLNDFFYLRIASANDNVVHVTACKAGFFQNSSTDTVFNPEVAKNSPTCPTLVELLASVLPGFLQQYKALLASAEKRNEALLRSSGLSEPDVTSITTNINLPLYYAEANRAPIMPHPQGQWNDVVDTPHPHDRNRASQVMYDTLNMAETVGNPRDWNEEYQGLLEMPVESLDQRIARARLLEALHNDFADNARRGAVALVEGSLLALNPSEAPESHVYVFNNVFLSVARMEHGFGIDAESKLDPALNPVATYCGSNHDLQAIKSINYVLERQRLNEPKPEEPGDRLHTLNTVLVDFQGHRIIAQSLVPGILQNDHAKSLLYGSIDFGAKINAKAEIADDVTSLMKSLYIEGGRVKPSPAGEETDAEADAELTLSAPVTSKGLRGADGRRYILDVTRTTPLDLNHYQEKDLEEKPLDETQYVALLRPELVQQLVDTKRRAQEVLRRQAAETIYADFEKEHGKQTEEEPWSAETTSALEQAIRDAREKVPDAKLPKIDSNLFTVHQPKEFRDEQVLADARELAEFLVETQLPSLVTGLRTGALTPSDGAALVTTMHNFGINVRYIGQIAEGLLEAETTKLLPAKEGSEISTALPAAAQALNELCEIEMVARSCKWIFRRVMLQQETADQTLATTLVRLLNAVLGKLGDGNAADDETSSSSAEVEAWLLGSGSSSSFSAGARQLRQAIRASVKQHFGYELRWWWAKEEDAETSSKENQEEEDSEPEVAAPGSTEGKNTSVDRAYLPALLRRICQVCGIRVASRNYVFEAETPFFETDMVDVIPVIKTSRPEWCLQEVRDRIAAARSRISVKAGAPQELHTAYQLSMEALNMVCQIEGPVHRNALSCIMTVSDILRIVRDIGGAISQHRRALALAQVLGSRDTDNVAAMHLALGSLYHMQHVYDCAVEHLRRAAYLFELMAGPRAQQLSAIYQRLATIYLEIGEAEKAFACANEAMSRCGDDKHQIALLCHLSAQAMAGLQCWTQSLEFERSAYAIFKTLYGPKSPRTTESAQTVKALTQRCVDERRASQQQAEEQAQLEKKRLRAIKASAKKKKGKAGKKK</sequence>
<keyword evidence="5" id="KW-1185">Reference proteome</keyword>
<feature type="compositionally biased region" description="Low complexity" evidence="2">
    <location>
        <begin position="14"/>
        <end position="25"/>
    </location>
</feature>
<feature type="compositionally biased region" description="Polar residues" evidence="2">
    <location>
        <begin position="133"/>
        <end position="144"/>
    </location>
</feature>
<dbReference type="Pfam" id="PF13236">
    <property type="entry name" value="CLU"/>
    <property type="match status" value="1"/>
</dbReference>
<accession>A0A2R5G865</accession>
<dbReference type="GO" id="GO:0005737">
    <property type="term" value="C:cytoplasm"/>
    <property type="evidence" value="ECO:0007669"/>
    <property type="project" value="TreeGrafter"/>
</dbReference>
<evidence type="ECO:0000256" key="2">
    <source>
        <dbReference type="SAM" id="MobiDB-lite"/>
    </source>
</evidence>
<feature type="region of interest" description="Disordered" evidence="2">
    <location>
        <begin position="990"/>
        <end position="1017"/>
    </location>
</feature>
<evidence type="ECO:0000313" key="5">
    <source>
        <dbReference type="Proteomes" id="UP000241890"/>
    </source>
</evidence>
<evidence type="ECO:0000313" key="4">
    <source>
        <dbReference type="EMBL" id="GBG24231.1"/>
    </source>
</evidence>
<proteinExistence type="predicted"/>
<dbReference type="CDD" id="cd15466">
    <property type="entry name" value="CLU-central"/>
    <property type="match status" value="1"/>
</dbReference>
<feature type="compositionally biased region" description="Basic residues" evidence="2">
    <location>
        <begin position="1320"/>
        <end position="1340"/>
    </location>
</feature>
<feature type="domain" description="Clu" evidence="3">
    <location>
        <begin position="409"/>
        <end position="687"/>
    </location>
</feature>
<dbReference type="OrthoDB" id="1414216at2759"/>
<feature type="compositionally biased region" description="Basic residues" evidence="2">
    <location>
        <begin position="121"/>
        <end position="132"/>
    </location>
</feature>
<name>A0A2R5G865_9STRA</name>
<comment type="caution">
    <text evidence="4">The sequence shown here is derived from an EMBL/GenBank/DDBJ whole genome shotgun (WGS) entry which is preliminary data.</text>
</comment>
<dbReference type="PANTHER" id="PTHR12601">
    <property type="entry name" value="EUKARYOTIC TRANSLATION INITIATION FACTOR 3 SUBUNIT EIF-3"/>
    <property type="match status" value="1"/>
</dbReference>
<dbReference type="Pfam" id="PF12807">
    <property type="entry name" value="eIF3_p135"/>
    <property type="match status" value="1"/>
</dbReference>
<dbReference type="SUPFAM" id="SSF48452">
    <property type="entry name" value="TPR-like"/>
    <property type="match status" value="1"/>
</dbReference>
<feature type="region of interest" description="Disordered" evidence="2">
    <location>
        <begin position="1"/>
        <end position="46"/>
    </location>
</feature>
<gene>
    <name evidence="4" type="ORF">FCC1311_004492</name>
</gene>
<feature type="region of interest" description="Disordered" evidence="2">
    <location>
        <begin position="109"/>
        <end position="144"/>
    </location>
</feature>
<dbReference type="InterPro" id="IPR011990">
    <property type="entry name" value="TPR-like_helical_dom_sf"/>
</dbReference>
<feature type="region of interest" description="Disordered" evidence="2">
    <location>
        <begin position="1304"/>
        <end position="1340"/>
    </location>
</feature>
<dbReference type="EMBL" id="BEYU01000005">
    <property type="protein sequence ID" value="GBG24231.1"/>
    <property type="molecule type" value="Genomic_DNA"/>
</dbReference>
<dbReference type="PANTHER" id="PTHR12601:SF6">
    <property type="entry name" value="CLUSTERED MITOCHONDRIA PROTEIN HOMOLOG"/>
    <property type="match status" value="1"/>
</dbReference>
<organism evidence="4 5">
    <name type="scientific">Hondaea fermentalgiana</name>
    <dbReference type="NCBI Taxonomy" id="2315210"/>
    <lineage>
        <taxon>Eukaryota</taxon>
        <taxon>Sar</taxon>
        <taxon>Stramenopiles</taxon>
        <taxon>Bigyra</taxon>
        <taxon>Labyrinthulomycetes</taxon>
        <taxon>Thraustochytrida</taxon>
        <taxon>Thraustochytriidae</taxon>
        <taxon>Hondaea</taxon>
    </lineage>
</organism>